<evidence type="ECO:0000313" key="2">
    <source>
        <dbReference type="EMBL" id="RFU74034.1"/>
    </source>
</evidence>
<dbReference type="InterPro" id="IPR022190">
    <property type="entry name" value="DUF3716"/>
</dbReference>
<comment type="caution">
    <text evidence="2">The sequence shown here is derived from an EMBL/GenBank/DDBJ whole genome shotgun (WGS) entry which is preliminary data.</text>
</comment>
<feature type="compositionally biased region" description="Acidic residues" evidence="1">
    <location>
        <begin position="71"/>
        <end position="98"/>
    </location>
</feature>
<protein>
    <submittedName>
        <fullName evidence="2">Uncharacterized protein</fullName>
    </submittedName>
</protein>
<dbReference type="EMBL" id="PXOA01000580">
    <property type="protein sequence ID" value="RFU74034.1"/>
    <property type="molecule type" value="Genomic_DNA"/>
</dbReference>
<sequence length="109" mass="12040">MIFTTGAFQGHFGGSCGNCKWRDYAARCSLHDGPGARVRRSRSASSSRPPQGRRRRPGRLGSAGNPINLDSDGDDTIEVEGDYDYEYESEEDEDEEEGTIGNPIRLLEN</sequence>
<dbReference type="Proteomes" id="UP000266272">
    <property type="component" value="Unassembled WGS sequence"/>
</dbReference>
<dbReference type="Pfam" id="PF12511">
    <property type="entry name" value="DUF3716"/>
    <property type="match status" value="1"/>
</dbReference>
<evidence type="ECO:0000256" key="1">
    <source>
        <dbReference type="SAM" id="MobiDB-lite"/>
    </source>
</evidence>
<name>A0A395NDJ3_TRIAR</name>
<keyword evidence="3" id="KW-1185">Reference proteome</keyword>
<feature type="region of interest" description="Disordered" evidence="1">
    <location>
        <begin position="32"/>
        <end position="109"/>
    </location>
</feature>
<accession>A0A395NDJ3</accession>
<reference evidence="2 3" key="1">
    <citation type="journal article" date="2018" name="PLoS Pathog.">
        <title>Evolution of structural diversity of trichothecenes, a family of toxins produced by plant pathogenic and entomopathogenic fungi.</title>
        <authorList>
            <person name="Proctor R.H."/>
            <person name="McCormick S.P."/>
            <person name="Kim H.S."/>
            <person name="Cardoza R.E."/>
            <person name="Stanley A.M."/>
            <person name="Lindo L."/>
            <person name="Kelly A."/>
            <person name="Brown D.W."/>
            <person name="Lee T."/>
            <person name="Vaughan M.M."/>
            <person name="Alexander N.J."/>
            <person name="Busman M."/>
            <person name="Gutierrez S."/>
        </authorList>
    </citation>
    <scope>NUCLEOTIDE SEQUENCE [LARGE SCALE GENOMIC DNA]</scope>
    <source>
        <strain evidence="2 3">IBT 40837</strain>
    </source>
</reference>
<organism evidence="2 3">
    <name type="scientific">Trichoderma arundinaceum</name>
    <dbReference type="NCBI Taxonomy" id="490622"/>
    <lineage>
        <taxon>Eukaryota</taxon>
        <taxon>Fungi</taxon>
        <taxon>Dikarya</taxon>
        <taxon>Ascomycota</taxon>
        <taxon>Pezizomycotina</taxon>
        <taxon>Sordariomycetes</taxon>
        <taxon>Hypocreomycetidae</taxon>
        <taxon>Hypocreales</taxon>
        <taxon>Hypocreaceae</taxon>
        <taxon>Trichoderma</taxon>
    </lineage>
</organism>
<proteinExistence type="predicted"/>
<gene>
    <name evidence="2" type="ORF">TARUN_8213</name>
</gene>
<dbReference type="AlphaFoldDB" id="A0A395NDJ3"/>
<evidence type="ECO:0000313" key="3">
    <source>
        <dbReference type="Proteomes" id="UP000266272"/>
    </source>
</evidence>